<evidence type="ECO:0000313" key="1">
    <source>
        <dbReference type="EMBL" id="KKN83876.1"/>
    </source>
</evidence>
<gene>
    <name evidence="1" type="ORF">LCGC14_0295290</name>
</gene>
<comment type="caution">
    <text evidence="1">The sequence shown here is derived from an EMBL/GenBank/DDBJ whole genome shotgun (WGS) entry which is preliminary data.</text>
</comment>
<name>A0A0F9WDG4_9ZZZZ</name>
<dbReference type="AlphaFoldDB" id="A0A0F9WDG4"/>
<reference evidence="1" key="1">
    <citation type="journal article" date="2015" name="Nature">
        <title>Complex archaea that bridge the gap between prokaryotes and eukaryotes.</title>
        <authorList>
            <person name="Spang A."/>
            <person name="Saw J.H."/>
            <person name="Jorgensen S.L."/>
            <person name="Zaremba-Niedzwiedzka K."/>
            <person name="Martijn J."/>
            <person name="Lind A.E."/>
            <person name="van Eijk R."/>
            <person name="Schleper C."/>
            <person name="Guy L."/>
            <person name="Ettema T.J."/>
        </authorList>
    </citation>
    <scope>NUCLEOTIDE SEQUENCE</scope>
</reference>
<sequence length="95" mass="10943">MADELKSWYQEQYNHPCPTCKLEHSRIPTIRTTYTREEGSVEMRFLPCELRGVVEGTIHPGREEGLDDTPANIYGLLWGIPGTNQALFQDILYMN</sequence>
<organism evidence="1">
    <name type="scientific">marine sediment metagenome</name>
    <dbReference type="NCBI Taxonomy" id="412755"/>
    <lineage>
        <taxon>unclassified sequences</taxon>
        <taxon>metagenomes</taxon>
        <taxon>ecological metagenomes</taxon>
    </lineage>
</organism>
<protein>
    <submittedName>
        <fullName evidence="1">Uncharacterized protein</fullName>
    </submittedName>
</protein>
<accession>A0A0F9WDG4</accession>
<dbReference type="EMBL" id="LAZR01000179">
    <property type="protein sequence ID" value="KKN83876.1"/>
    <property type="molecule type" value="Genomic_DNA"/>
</dbReference>
<proteinExistence type="predicted"/>